<keyword evidence="3" id="KW-0963">Cytoplasm</keyword>
<comment type="caution">
    <text evidence="4">The sequence shown here is derived from an EMBL/GenBank/DDBJ whole genome shotgun (WGS) entry which is preliminary data.</text>
</comment>
<dbReference type="PANTHER" id="PTHR33643">
    <property type="entry name" value="UREASE ACCESSORY PROTEIN D"/>
    <property type="match status" value="1"/>
</dbReference>
<dbReference type="PANTHER" id="PTHR33643:SF1">
    <property type="entry name" value="UREASE ACCESSORY PROTEIN D"/>
    <property type="match status" value="1"/>
</dbReference>
<gene>
    <name evidence="3" type="primary">ureD</name>
    <name evidence="4" type="ORF">A2W18_14165</name>
</gene>
<organism evidence="4 5">
    <name type="scientific">Candidatus Muproteobacteria bacterium RBG_16_60_9</name>
    <dbReference type="NCBI Taxonomy" id="1817755"/>
    <lineage>
        <taxon>Bacteria</taxon>
        <taxon>Pseudomonadati</taxon>
        <taxon>Pseudomonadota</taxon>
        <taxon>Candidatus Muproteobacteria</taxon>
    </lineage>
</organism>
<comment type="subcellular location">
    <subcellularLocation>
        <location evidence="3">Cytoplasm</location>
    </subcellularLocation>
</comment>
<dbReference type="GO" id="GO:0005737">
    <property type="term" value="C:cytoplasm"/>
    <property type="evidence" value="ECO:0007669"/>
    <property type="project" value="UniProtKB-SubCell"/>
</dbReference>
<sequence length="286" mass="31718">MSAVASEPRAAARHSWHGRLAIAFARVDERTVLERRCVQMPLALQRPFYPEGPAVCHVLMLHPPGGMVGGDRLDIDIELDASASALVSTPSAAKWYRGLRPAYQSVQHRLATDAHFEWLPQETIVFNGADVHQRCRVELAAGASWLGWEITRFGRSARGETFDHGAWRMDTEVWREGSPLWIDRQRLDGGSRMLTSAYGLGGAPVIGTLAWVGKPVTSEVVDAARAQWEMAQREGEIGVTRLEEGLLCRYRGSSSAAARTWFTAVWGLLRAFDNRRAASAPRIWST</sequence>
<comment type="function">
    <text evidence="3">Required for maturation of urease via the functional incorporation of the urease nickel metallocenter.</text>
</comment>
<reference evidence="4 5" key="1">
    <citation type="journal article" date="2016" name="Nat. Commun.">
        <title>Thousands of microbial genomes shed light on interconnected biogeochemical processes in an aquifer system.</title>
        <authorList>
            <person name="Anantharaman K."/>
            <person name="Brown C.T."/>
            <person name="Hug L.A."/>
            <person name="Sharon I."/>
            <person name="Castelle C.J."/>
            <person name="Probst A.J."/>
            <person name="Thomas B.C."/>
            <person name="Singh A."/>
            <person name="Wilkins M.J."/>
            <person name="Karaoz U."/>
            <person name="Brodie E.L."/>
            <person name="Williams K.H."/>
            <person name="Hubbard S.S."/>
            <person name="Banfield J.F."/>
        </authorList>
    </citation>
    <scope>NUCLEOTIDE SEQUENCE [LARGE SCALE GENOMIC DNA]</scope>
</reference>
<dbReference type="Proteomes" id="UP000179076">
    <property type="component" value="Unassembled WGS sequence"/>
</dbReference>
<comment type="similarity">
    <text evidence="1 3">Belongs to the UreD family.</text>
</comment>
<proteinExistence type="inferred from homology"/>
<keyword evidence="2 3" id="KW-0143">Chaperone</keyword>
<keyword evidence="3" id="KW-0996">Nickel insertion</keyword>
<dbReference type="EMBL" id="MFSP01000014">
    <property type="protein sequence ID" value="OGI69798.1"/>
    <property type="molecule type" value="Genomic_DNA"/>
</dbReference>
<dbReference type="HAMAP" id="MF_01384">
    <property type="entry name" value="UreD"/>
    <property type="match status" value="1"/>
</dbReference>
<name>A0A1F6VJQ6_9PROT</name>
<evidence type="ECO:0000256" key="3">
    <source>
        <dbReference type="HAMAP-Rule" id="MF_01384"/>
    </source>
</evidence>
<comment type="subunit">
    <text evidence="3">UreD, UreF and UreG form a complex that acts as a GTP-hydrolysis-dependent molecular chaperone, activating the urease apoprotein by helping to assemble the nickel containing metallocenter of UreC. The UreE protein probably delivers the nickel.</text>
</comment>
<evidence type="ECO:0000313" key="5">
    <source>
        <dbReference type="Proteomes" id="UP000179076"/>
    </source>
</evidence>
<evidence type="ECO:0000256" key="1">
    <source>
        <dbReference type="ARBA" id="ARBA00007177"/>
    </source>
</evidence>
<evidence type="ECO:0000313" key="4">
    <source>
        <dbReference type="EMBL" id="OGI69798.1"/>
    </source>
</evidence>
<dbReference type="GO" id="GO:0016151">
    <property type="term" value="F:nickel cation binding"/>
    <property type="evidence" value="ECO:0007669"/>
    <property type="project" value="UniProtKB-UniRule"/>
</dbReference>
<dbReference type="AlphaFoldDB" id="A0A1F6VJQ6"/>
<protein>
    <recommendedName>
        <fullName evidence="3">Urease accessory protein UreD</fullName>
    </recommendedName>
</protein>
<dbReference type="Pfam" id="PF01774">
    <property type="entry name" value="UreD"/>
    <property type="match status" value="1"/>
</dbReference>
<dbReference type="InterPro" id="IPR002669">
    <property type="entry name" value="UreD"/>
</dbReference>
<evidence type="ECO:0000256" key="2">
    <source>
        <dbReference type="ARBA" id="ARBA00023186"/>
    </source>
</evidence>
<accession>A0A1F6VJQ6</accession>